<sequence length="150" mass="15759">MPVLLMSLLAAAPQHGYELIRAIEALSDGTYCPSAGSVYPVLARLGRDGLIRSQPGAAARKCFAATDAGLAWLAGREAELAGVRAKLASLARAKVRAQLPAEVGEAMEALKAALFALRGRWGEEQARRVSGEILRAARAVAADPFSEESC</sequence>
<dbReference type="Gene3D" id="1.10.10.10">
    <property type="entry name" value="Winged helix-like DNA-binding domain superfamily/Winged helix DNA-binding domain"/>
    <property type="match status" value="1"/>
</dbReference>
<evidence type="ECO:0000259" key="1">
    <source>
        <dbReference type="Pfam" id="PF03551"/>
    </source>
</evidence>
<dbReference type="InterPro" id="IPR005149">
    <property type="entry name" value="Tscrpt_reg_PadR_N"/>
</dbReference>
<dbReference type="Pfam" id="PF03551">
    <property type="entry name" value="PadR"/>
    <property type="match status" value="1"/>
</dbReference>
<evidence type="ECO:0000313" key="3">
    <source>
        <dbReference type="Proteomes" id="UP000645257"/>
    </source>
</evidence>
<gene>
    <name evidence="2" type="ORF">GCM10011289_04360</name>
</gene>
<dbReference type="PANTHER" id="PTHR43252:SF7">
    <property type="entry name" value="TRANSCRIPTIONAL REGULATOR YQJI"/>
    <property type="match status" value="1"/>
</dbReference>
<name>A0A918NY40_9NEIS</name>
<protein>
    <recommendedName>
        <fullName evidence="1">Transcription regulator PadR N-terminal domain-containing protein</fullName>
    </recommendedName>
</protein>
<keyword evidence="3" id="KW-1185">Reference proteome</keyword>
<evidence type="ECO:0000313" key="2">
    <source>
        <dbReference type="EMBL" id="GGY04940.1"/>
    </source>
</evidence>
<organism evidence="2 3">
    <name type="scientific">Paludibacterium paludis</name>
    <dbReference type="NCBI Taxonomy" id="1225769"/>
    <lineage>
        <taxon>Bacteria</taxon>
        <taxon>Pseudomonadati</taxon>
        <taxon>Pseudomonadota</taxon>
        <taxon>Betaproteobacteria</taxon>
        <taxon>Neisseriales</taxon>
        <taxon>Chromobacteriaceae</taxon>
        <taxon>Paludibacterium</taxon>
    </lineage>
</organism>
<dbReference type="SUPFAM" id="SSF46785">
    <property type="entry name" value="Winged helix' DNA-binding domain"/>
    <property type="match status" value="1"/>
</dbReference>
<dbReference type="Proteomes" id="UP000645257">
    <property type="component" value="Unassembled WGS sequence"/>
</dbReference>
<reference evidence="2" key="1">
    <citation type="journal article" date="2014" name="Int. J. Syst. Evol. Microbiol.">
        <title>Complete genome sequence of Corynebacterium casei LMG S-19264T (=DSM 44701T), isolated from a smear-ripened cheese.</title>
        <authorList>
            <consortium name="US DOE Joint Genome Institute (JGI-PGF)"/>
            <person name="Walter F."/>
            <person name="Albersmeier A."/>
            <person name="Kalinowski J."/>
            <person name="Ruckert C."/>
        </authorList>
    </citation>
    <scope>NUCLEOTIDE SEQUENCE</scope>
    <source>
        <strain evidence="2">KCTC 32182</strain>
    </source>
</reference>
<dbReference type="InterPro" id="IPR036388">
    <property type="entry name" value="WH-like_DNA-bd_sf"/>
</dbReference>
<reference evidence="2" key="2">
    <citation type="submission" date="2020-09" db="EMBL/GenBank/DDBJ databases">
        <authorList>
            <person name="Sun Q."/>
            <person name="Kim S."/>
        </authorList>
    </citation>
    <scope>NUCLEOTIDE SEQUENCE</scope>
    <source>
        <strain evidence="2">KCTC 32182</strain>
    </source>
</reference>
<dbReference type="PANTHER" id="PTHR43252">
    <property type="entry name" value="TRANSCRIPTIONAL REGULATOR YQJI"/>
    <property type="match status" value="1"/>
</dbReference>
<proteinExistence type="predicted"/>
<dbReference type="InterPro" id="IPR036390">
    <property type="entry name" value="WH_DNA-bd_sf"/>
</dbReference>
<accession>A0A918NY40</accession>
<feature type="domain" description="Transcription regulator PadR N-terminal" evidence="1">
    <location>
        <begin position="6"/>
        <end position="71"/>
    </location>
</feature>
<dbReference type="EMBL" id="BMYX01000001">
    <property type="protein sequence ID" value="GGY04940.1"/>
    <property type="molecule type" value="Genomic_DNA"/>
</dbReference>
<comment type="caution">
    <text evidence="2">The sequence shown here is derived from an EMBL/GenBank/DDBJ whole genome shotgun (WGS) entry which is preliminary data.</text>
</comment>
<dbReference type="AlphaFoldDB" id="A0A918NY40"/>